<dbReference type="InterPro" id="IPR017946">
    <property type="entry name" value="PLC-like_Pdiesterase_TIM-brl"/>
</dbReference>
<dbReference type="PANTHER" id="PTHR46211">
    <property type="entry name" value="GLYCEROPHOSPHORYL DIESTER PHOSPHODIESTERASE"/>
    <property type="match status" value="1"/>
</dbReference>
<gene>
    <name evidence="2" type="ORF">GCM10011374_01450</name>
</gene>
<organism evidence="2 3">
    <name type="scientific">Kocuria dechangensis</name>
    <dbReference type="NCBI Taxonomy" id="1176249"/>
    <lineage>
        <taxon>Bacteria</taxon>
        <taxon>Bacillati</taxon>
        <taxon>Actinomycetota</taxon>
        <taxon>Actinomycetes</taxon>
        <taxon>Micrococcales</taxon>
        <taxon>Micrococcaceae</taxon>
        <taxon>Kocuria</taxon>
    </lineage>
</organism>
<protein>
    <submittedName>
        <fullName evidence="2">Glycerophosphoryl diester phosphodiesterase</fullName>
    </submittedName>
</protein>
<evidence type="ECO:0000259" key="1">
    <source>
        <dbReference type="PROSITE" id="PS51704"/>
    </source>
</evidence>
<evidence type="ECO:0000313" key="3">
    <source>
        <dbReference type="Proteomes" id="UP000638848"/>
    </source>
</evidence>
<dbReference type="InterPro" id="IPR030395">
    <property type="entry name" value="GP_PDE_dom"/>
</dbReference>
<reference evidence="2" key="1">
    <citation type="journal article" date="2014" name="Int. J. Syst. Evol. Microbiol.">
        <title>Complete genome sequence of Corynebacterium casei LMG S-19264T (=DSM 44701T), isolated from a smear-ripened cheese.</title>
        <authorList>
            <consortium name="US DOE Joint Genome Institute (JGI-PGF)"/>
            <person name="Walter F."/>
            <person name="Albersmeier A."/>
            <person name="Kalinowski J."/>
            <person name="Ruckert C."/>
        </authorList>
    </citation>
    <scope>NUCLEOTIDE SEQUENCE</scope>
    <source>
        <strain evidence="2">CGMCC 1.12187</strain>
    </source>
</reference>
<accession>A0A917LMC0</accession>
<dbReference type="PANTHER" id="PTHR46211:SF14">
    <property type="entry name" value="GLYCEROPHOSPHODIESTER PHOSPHODIESTERASE"/>
    <property type="match status" value="1"/>
</dbReference>
<name>A0A917LMC0_9MICC</name>
<dbReference type="SUPFAM" id="SSF51695">
    <property type="entry name" value="PLC-like phosphodiesterases"/>
    <property type="match status" value="1"/>
</dbReference>
<reference evidence="2" key="2">
    <citation type="submission" date="2020-09" db="EMBL/GenBank/DDBJ databases">
        <authorList>
            <person name="Sun Q."/>
            <person name="Zhou Y."/>
        </authorList>
    </citation>
    <scope>NUCLEOTIDE SEQUENCE</scope>
    <source>
        <strain evidence="2">CGMCC 1.12187</strain>
    </source>
</reference>
<feature type="domain" description="GP-PDE" evidence="1">
    <location>
        <begin position="62"/>
        <end position="312"/>
    </location>
</feature>
<dbReference type="Gene3D" id="3.20.20.190">
    <property type="entry name" value="Phosphatidylinositol (PI) phosphodiesterase"/>
    <property type="match status" value="1"/>
</dbReference>
<dbReference type="Pfam" id="PF03009">
    <property type="entry name" value="GDPD"/>
    <property type="match status" value="1"/>
</dbReference>
<dbReference type="Proteomes" id="UP000638848">
    <property type="component" value="Unassembled WGS sequence"/>
</dbReference>
<dbReference type="EMBL" id="BMEQ01000001">
    <property type="protein sequence ID" value="GGG42756.1"/>
    <property type="molecule type" value="Genomic_DNA"/>
</dbReference>
<dbReference type="GO" id="GO:0008081">
    <property type="term" value="F:phosphoric diester hydrolase activity"/>
    <property type="evidence" value="ECO:0007669"/>
    <property type="project" value="InterPro"/>
</dbReference>
<dbReference type="CDD" id="cd08561">
    <property type="entry name" value="GDPD_cytoplasmic_ScUgpQ2_like"/>
    <property type="match status" value="1"/>
</dbReference>
<sequence>MTQVTTQQDGTPPDVAARARALLRAAVPFAGNLLTSTVGAALGRHVVAPSPGPKAPVPTGWPATFAHRGGAEVAPENTLEAFRAAEALGDVVLELDVQVSADGTAVSMHDLTVDRTTDGTGAVALMSTADLQRLDAGHAFTLDGDTFPWRGRGVRVPTLAEVYEAFPEHRVAIELKGNRPGAEEIVWRTIQAAGAQGRTLVATNRTASIRRFRQVSGGTVPTAAAVTEFAAFRLLCLLGQHDHHALPFQGLQPPDSILGLRVLTPGLLRAAQQAGLRVDVWTVDREDDMRRLLEWGVDGVMTDRPDLLSRVLREA</sequence>
<dbReference type="PROSITE" id="PS51704">
    <property type="entry name" value="GP_PDE"/>
    <property type="match status" value="1"/>
</dbReference>
<evidence type="ECO:0000313" key="2">
    <source>
        <dbReference type="EMBL" id="GGG42756.1"/>
    </source>
</evidence>
<keyword evidence="3" id="KW-1185">Reference proteome</keyword>
<dbReference type="GO" id="GO:0006629">
    <property type="term" value="P:lipid metabolic process"/>
    <property type="evidence" value="ECO:0007669"/>
    <property type="project" value="InterPro"/>
</dbReference>
<comment type="caution">
    <text evidence="2">The sequence shown here is derived from an EMBL/GenBank/DDBJ whole genome shotgun (WGS) entry which is preliminary data.</text>
</comment>
<proteinExistence type="predicted"/>
<dbReference type="AlphaFoldDB" id="A0A917LMC0"/>